<evidence type="ECO:0000313" key="1">
    <source>
        <dbReference type="EMBL" id="KIL96869.1"/>
    </source>
</evidence>
<evidence type="ECO:0008006" key="3">
    <source>
        <dbReference type="Google" id="ProtNLM"/>
    </source>
</evidence>
<reference evidence="1 2" key="1">
    <citation type="submission" date="2015-01" db="EMBL/GenBank/DDBJ databases">
        <title>Genome Sequence of Magnetospirillum magnetotacticum Strain MS-1.</title>
        <authorList>
            <person name="Marinov G.K."/>
            <person name="Smalley M.D."/>
            <person name="DeSalvo G."/>
        </authorList>
    </citation>
    <scope>NUCLEOTIDE SEQUENCE [LARGE SCALE GENOMIC DNA]</scope>
    <source>
        <strain evidence="1 2">MS-1</strain>
    </source>
</reference>
<dbReference type="RefSeq" id="WP_024078965.1">
    <property type="nucleotide sequence ID" value="NZ_JXSL01000033.1"/>
</dbReference>
<dbReference type="Proteomes" id="UP000031971">
    <property type="component" value="Unassembled WGS sequence"/>
</dbReference>
<dbReference type="InterPro" id="IPR009061">
    <property type="entry name" value="DNA-bd_dom_put_sf"/>
</dbReference>
<organism evidence="1 2">
    <name type="scientific">Paramagnetospirillum magnetotacticum MS-1</name>
    <dbReference type="NCBI Taxonomy" id="272627"/>
    <lineage>
        <taxon>Bacteria</taxon>
        <taxon>Pseudomonadati</taxon>
        <taxon>Pseudomonadota</taxon>
        <taxon>Alphaproteobacteria</taxon>
        <taxon>Rhodospirillales</taxon>
        <taxon>Magnetospirillaceae</taxon>
        <taxon>Paramagnetospirillum</taxon>
    </lineage>
</organism>
<dbReference type="SUPFAM" id="SSF46955">
    <property type="entry name" value="Putative DNA-binding domain"/>
    <property type="match status" value="1"/>
</dbReference>
<dbReference type="OrthoDB" id="9806994at2"/>
<keyword evidence="2" id="KW-1185">Reference proteome</keyword>
<comment type="caution">
    <text evidence="1">The sequence shown here is derived from an EMBL/GenBank/DDBJ whole genome shotgun (WGS) entry which is preliminary data.</text>
</comment>
<dbReference type="STRING" id="272627.CCC_01362"/>
<sequence length="71" mass="8438">MTTDRPISHINQVQLSRRWGLSPRTLEKWRWRGKGPRFLKLEGKVVYRLDDVVAYEADHMRERTGETRVAS</sequence>
<accession>A0A0C2YAS8</accession>
<gene>
    <name evidence="1" type="ORF">CCC_01362</name>
</gene>
<dbReference type="EMBL" id="JXSL01000033">
    <property type="protein sequence ID" value="KIL96869.1"/>
    <property type="molecule type" value="Genomic_DNA"/>
</dbReference>
<proteinExistence type="predicted"/>
<protein>
    <recommendedName>
        <fullName evidence="3">Helix-turn-helix domain-containing protein</fullName>
    </recommendedName>
</protein>
<dbReference type="AlphaFoldDB" id="A0A0C2YAS8"/>
<evidence type="ECO:0000313" key="2">
    <source>
        <dbReference type="Proteomes" id="UP000031971"/>
    </source>
</evidence>
<name>A0A0C2YAS8_PARME</name>